<organism evidence="1 2">
    <name type="scientific">Mycobacterium phage Kumao</name>
    <dbReference type="NCBI Taxonomy" id="2041344"/>
    <lineage>
        <taxon>Viruses</taxon>
        <taxon>Duplodnaviria</taxon>
        <taxon>Heunggongvirae</taxon>
        <taxon>Uroviricota</taxon>
        <taxon>Caudoviricetes</taxon>
        <taxon>Vilmaviridae</taxon>
        <taxon>Kumaovirus</taxon>
        <taxon>Kumaovirus kumao</taxon>
    </lineage>
</organism>
<dbReference type="EMBL" id="MG009575">
    <property type="protein sequence ID" value="ATN94014.1"/>
    <property type="molecule type" value="Genomic_DNA"/>
</dbReference>
<evidence type="ECO:0000313" key="2">
    <source>
        <dbReference type="Proteomes" id="UP000229090"/>
    </source>
</evidence>
<dbReference type="GeneID" id="63210154"/>
<dbReference type="KEGG" id="vg:63210154"/>
<evidence type="ECO:0000313" key="1">
    <source>
        <dbReference type="EMBL" id="ATN94014.1"/>
    </source>
</evidence>
<name>A0A2D1GPU1_9CAUD</name>
<sequence>MVNIFRRRIPKPQNVVPPKQQRDQFLMVPFEMTDAPRVLLDYLATRDDVSDTVKSIISNFLLGYRGQLGIWLMATYGPEGVARANEITLTLSENFKKAISGEYQAAQDEFFRNLEEQMKHPDEGPADGPVSQ</sequence>
<protein>
    <submittedName>
        <fullName evidence="1">Uncharacterized protein</fullName>
    </submittedName>
</protein>
<dbReference type="Proteomes" id="UP000229090">
    <property type="component" value="Segment"/>
</dbReference>
<proteinExistence type="predicted"/>
<dbReference type="RefSeq" id="YP_010013541.1">
    <property type="nucleotide sequence ID" value="NC_053512.1"/>
</dbReference>
<accession>A0A2D1GPU1</accession>
<reference evidence="2" key="1">
    <citation type="submission" date="2017-09" db="EMBL/GenBank/DDBJ databases">
        <authorList>
            <person name="Ehlers B."/>
            <person name="Leendertz F.H."/>
        </authorList>
    </citation>
    <scope>NUCLEOTIDE SEQUENCE [LARGE SCALE GENOMIC DNA]</scope>
</reference>
<keyword evidence="2" id="KW-1185">Reference proteome</keyword>
<gene>
    <name evidence="1" type="primary">51</name>
    <name evidence="1" type="ORF">SEA_KUMAO_51</name>
</gene>